<evidence type="ECO:0000256" key="6">
    <source>
        <dbReference type="PIRSR" id="PIRSR004762-2"/>
    </source>
</evidence>
<feature type="binding site" evidence="6">
    <location>
        <position position="162"/>
    </location>
    <ligand>
        <name>S-adenosyl-L-methionine</name>
        <dbReference type="ChEBI" id="CHEBI:59789"/>
    </ligand>
</feature>
<dbReference type="SFLD" id="SFLDG01280">
    <property type="entry name" value="HydE/PylB-like"/>
    <property type="match status" value="1"/>
</dbReference>
<gene>
    <name evidence="8" type="primary">bioB_2</name>
    <name evidence="8" type="ORF">NCTC12112_01109</name>
</gene>
<reference evidence="8 9" key="1">
    <citation type="submission" date="2018-06" db="EMBL/GenBank/DDBJ databases">
        <authorList>
            <consortium name="Pathogen Informatics"/>
            <person name="Doyle S."/>
        </authorList>
    </citation>
    <scope>NUCLEOTIDE SEQUENCE [LARGE SCALE GENOMIC DNA]</scope>
    <source>
        <strain evidence="8 9">NCTC12112</strain>
    </source>
</reference>
<keyword evidence="3 5" id="KW-0408">Iron</keyword>
<comment type="cofactor">
    <cofactor evidence="5">
        <name>[4Fe-4S] cluster</name>
        <dbReference type="ChEBI" id="CHEBI:49883"/>
    </cofactor>
    <text evidence="5">Binds 1 [4Fe-4S] cluster. The cluster is coordinated with 3 cysteines and an exchangeable S-adenosyl-L-methionine.</text>
</comment>
<dbReference type="CDD" id="cd01335">
    <property type="entry name" value="Radical_SAM"/>
    <property type="match status" value="1"/>
</dbReference>
<feature type="binding site" evidence="5">
    <location>
        <position position="64"/>
    </location>
    <ligand>
        <name>[4Fe-4S] cluster</name>
        <dbReference type="ChEBI" id="CHEBI:49883"/>
        <note>4Fe-4S-S-AdoMet</note>
    </ligand>
</feature>
<dbReference type="PIRSF" id="PIRSF004762">
    <property type="entry name" value="CHP00423"/>
    <property type="match status" value="1"/>
</dbReference>
<feature type="binding site" evidence="6">
    <location>
        <position position="184"/>
    </location>
    <ligand>
        <name>S-adenosyl-L-methionine</name>
        <dbReference type="ChEBI" id="CHEBI:59789"/>
    </ligand>
</feature>
<feature type="binding site" evidence="5">
    <location>
        <position position="60"/>
    </location>
    <ligand>
        <name>[4Fe-4S] cluster</name>
        <dbReference type="ChEBI" id="CHEBI:49883"/>
        <note>4Fe-4S-S-AdoMet</note>
    </ligand>
</feature>
<evidence type="ECO:0000256" key="4">
    <source>
        <dbReference type="ARBA" id="ARBA00023014"/>
    </source>
</evidence>
<evidence type="ECO:0000256" key="2">
    <source>
        <dbReference type="ARBA" id="ARBA00022723"/>
    </source>
</evidence>
<dbReference type="SMART" id="SM00729">
    <property type="entry name" value="Elp3"/>
    <property type="match status" value="1"/>
</dbReference>
<feature type="binding site" evidence="6">
    <location>
        <position position="137"/>
    </location>
    <ligand>
        <name>(3R)-3-methyl-D-ornithine</name>
        <dbReference type="ChEBI" id="CHEBI:64642"/>
    </ligand>
</feature>
<protein>
    <submittedName>
        <fullName evidence="8">Biotin synthase</fullName>
        <ecNumber evidence="8">2.8.1.6</ecNumber>
    </submittedName>
</protein>
<dbReference type="InterPro" id="IPR034422">
    <property type="entry name" value="HydE/PylB-like"/>
</dbReference>
<dbReference type="EMBL" id="LS483487">
    <property type="protein sequence ID" value="SQJ01137.1"/>
    <property type="molecule type" value="Genomic_DNA"/>
</dbReference>
<evidence type="ECO:0000313" key="9">
    <source>
        <dbReference type="Proteomes" id="UP000249008"/>
    </source>
</evidence>
<dbReference type="SFLD" id="SFLDG01060">
    <property type="entry name" value="BATS_domain_containing"/>
    <property type="match status" value="1"/>
</dbReference>
<dbReference type="Pfam" id="PF04055">
    <property type="entry name" value="Radical_SAM"/>
    <property type="match status" value="1"/>
</dbReference>
<dbReference type="InterPro" id="IPR007197">
    <property type="entry name" value="rSAM"/>
</dbReference>
<dbReference type="GO" id="GO:0004076">
    <property type="term" value="F:biotin synthase activity"/>
    <property type="evidence" value="ECO:0007669"/>
    <property type="project" value="UniProtKB-EC"/>
</dbReference>
<feature type="binding site" evidence="5">
    <location>
        <position position="67"/>
    </location>
    <ligand>
        <name>[4Fe-4S] cluster</name>
        <dbReference type="ChEBI" id="CHEBI:49883"/>
        <note>4Fe-4S-S-AdoMet</note>
    </ligand>
</feature>
<evidence type="ECO:0000256" key="1">
    <source>
        <dbReference type="ARBA" id="ARBA00022691"/>
    </source>
</evidence>
<accession>A0AAX2JAD1</accession>
<dbReference type="NCBIfam" id="TIGR03956">
    <property type="entry name" value="rSAM_HydE"/>
    <property type="match status" value="1"/>
</dbReference>
<name>A0AAX2JAD1_9FUSO</name>
<dbReference type="PANTHER" id="PTHR43726:SF1">
    <property type="entry name" value="BIOTIN SYNTHASE"/>
    <property type="match status" value="1"/>
</dbReference>
<feature type="domain" description="Radical SAM core" evidence="7">
    <location>
        <begin position="46"/>
        <end position="272"/>
    </location>
</feature>
<dbReference type="InterPro" id="IPR058240">
    <property type="entry name" value="rSAM_sf"/>
</dbReference>
<dbReference type="KEGG" id="ful:C4N20_12720"/>
<sequence>MRIEEILEKEKLTRDDLITLMKITDSKELDMLYKKAYEVKTKEVGRKVYYRGLIEISNICIKNCNYCGIRKGNCKTERFSMSKEEIMKGVKWIYENNYGSLALQSGERQDDEFTDFIEDIIKEIKKLSNGRLGITLSLGEQSYETYKRWFDAGAHRYLLRIESTNEELFKKLHPQDGKHTFEVRKKCLEYLRNIGYQVGTGVMIGLPGQTEEDLVDDILFYRDMKIDMIGMGPYIIHKDTPLGQEWEHIVLPKEKRVELGLKMIAITRIFLRDVNIAATTALQGLDSHGREKGLLAGANILMPTATLEEHKKKYLLYDDKPGIEDSVEKCRDDMDMKVKSIGDEIVYGEWGDSLHFKRKKK</sequence>
<dbReference type="SUPFAM" id="SSF102114">
    <property type="entry name" value="Radical SAM enzymes"/>
    <property type="match status" value="1"/>
</dbReference>
<keyword evidence="8" id="KW-0808">Transferase</keyword>
<evidence type="ECO:0000259" key="7">
    <source>
        <dbReference type="PROSITE" id="PS51918"/>
    </source>
</evidence>
<dbReference type="GeneID" id="78455681"/>
<dbReference type="GO" id="GO:0051539">
    <property type="term" value="F:4 iron, 4 sulfur cluster binding"/>
    <property type="evidence" value="ECO:0007669"/>
    <property type="project" value="UniProtKB-KW"/>
</dbReference>
<proteinExistence type="predicted"/>
<dbReference type="AlphaFoldDB" id="A0AAX2JAD1"/>
<evidence type="ECO:0000256" key="3">
    <source>
        <dbReference type="ARBA" id="ARBA00023004"/>
    </source>
</evidence>
<dbReference type="SFLD" id="SFLDS00029">
    <property type="entry name" value="Radical_SAM"/>
    <property type="match status" value="1"/>
</dbReference>
<dbReference type="Proteomes" id="UP000249008">
    <property type="component" value="Chromosome 1"/>
</dbReference>
<dbReference type="Gene3D" id="3.20.20.70">
    <property type="entry name" value="Aldolase class I"/>
    <property type="match status" value="1"/>
</dbReference>
<dbReference type="InterPro" id="IPR006638">
    <property type="entry name" value="Elp3/MiaA/NifB-like_rSAM"/>
</dbReference>
<keyword evidence="5" id="KW-0004">4Fe-4S</keyword>
<dbReference type="GO" id="GO:0046872">
    <property type="term" value="F:metal ion binding"/>
    <property type="evidence" value="ECO:0007669"/>
    <property type="project" value="UniProtKB-KW"/>
</dbReference>
<dbReference type="EC" id="2.8.1.6" evidence="8"/>
<keyword evidence="4 5" id="KW-0411">Iron-sulfur</keyword>
<dbReference type="InterPro" id="IPR013785">
    <property type="entry name" value="Aldolase_TIM"/>
</dbReference>
<keyword evidence="2" id="KW-0479">Metal-binding</keyword>
<evidence type="ECO:0000256" key="5">
    <source>
        <dbReference type="PIRSR" id="PIRSR004762-1"/>
    </source>
</evidence>
<organism evidence="8 9">
    <name type="scientific">Fusobacterium ulcerans</name>
    <dbReference type="NCBI Taxonomy" id="861"/>
    <lineage>
        <taxon>Bacteria</taxon>
        <taxon>Fusobacteriati</taxon>
        <taxon>Fusobacteriota</taxon>
        <taxon>Fusobacteriia</taxon>
        <taxon>Fusobacteriales</taxon>
        <taxon>Fusobacteriaceae</taxon>
        <taxon>Fusobacterium</taxon>
    </lineage>
</organism>
<dbReference type="PROSITE" id="PS51918">
    <property type="entry name" value="RADICAL_SAM"/>
    <property type="match status" value="1"/>
</dbReference>
<dbReference type="InterPro" id="IPR024021">
    <property type="entry name" value="FeFe-hyd_HydE_rSAM"/>
</dbReference>
<keyword evidence="1 5" id="KW-0949">S-adenosyl-L-methionine</keyword>
<dbReference type="PANTHER" id="PTHR43726">
    <property type="entry name" value="3-METHYLORNITHINE SYNTHASE"/>
    <property type="match status" value="1"/>
</dbReference>
<dbReference type="SFLD" id="SFLDG01082">
    <property type="entry name" value="B12-binding_domain_containing"/>
    <property type="match status" value="1"/>
</dbReference>
<dbReference type="RefSeq" id="WP_005976949.1">
    <property type="nucleotide sequence ID" value="NZ_CABKNW010000001.1"/>
</dbReference>
<evidence type="ECO:0000313" key="8">
    <source>
        <dbReference type="EMBL" id="SQJ01137.1"/>
    </source>
</evidence>